<dbReference type="GO" id="GO:0003677">
    <property type="term" value="F:DNA binding"/>
    <property type="evidence" value="ECO:0007669"/>
    <property type="project" value="UniProtKB-KW"/>
</dbReference>
<dbReference type="Gene3D" id="3.40.190.10">
    <property type="entry name" value="Periplasmic binding protein-like II"/>
    <property type="match status" value="2"/>
</dbReference>
<dbReference type="PANTHER" id="PTHR30346:SF29">
    <property type="entry name" value="LYSR SUBSTRATE-BINDING"/>
    <property type="match status" value="1"/>
</dbReference>
<dbReference type="GO" id="GO:0032993">
    <property type="term" value="C:protein-DNA complex"/>
    <property type="evidence" value="ECO:0007669"/>
    <property type="project" value="TreeGrafter"/>
</dbReference>
<keyword evidence="2" id="KW-0805">Transcription regulation</keyword>
<dbReference type="InterPro" id="IPR036388">
    <property type="entry name" value="WH-like_DNA-bd_sf"/>
</dbReference>
<dbReference type="CDD" id="cd08423">
    <property type="entry name" value="PBP2_LTTR_like_6"/>
    <property type="match status" value="1"/>
</dbReference>
<evidence type="ECO:0000313" key="7">
    <source>
        <dbReference type="Proteomes" id="UP000283644"/>
    </source>
</evidence>
<dbReference type="OrthoDB" id="4131546at2"/>
<accession>A0A417XTP2</accession>
<dbReference type="Gene3D" id="1.10.10.10">
    <property type="entry name" value="Winged helix-like DNA-binding domain superfamily/Winged helix DNA-binding domain"/>
    <property type="match status" value="1"/>
</dbReference>
<keyword evidence="3" id="KW-0238">DNA-binding</keyword>
<dbReference type="SUPFAM" id="SSF53850">
    <property type="entry name" value="Periplasmic binding protein-like II"/>
    <property type="match status" value="1"/>
</dbReference>
<sequence length="308" mass="32640">MLNPVHLRTLAMVLRTGSFAEAARRLGYTGSAVSQQIAILERQLKTALFERDAHSISATPAAEFIAARSHTAIGALQALEDNISLLMDGVVGRLRLGSFPTASERLVPAALSSFKASHPDIDVQLDEAEPQELMPQLESREIDLAVVYRYNLVPTAWPKTVRTDRVLREDLLVIRAGGGAEQPGEVDLSVLAGETWVSTREGTSGAAVLRHLCRAQGFEPSVSFRSNNYSVTQGLVRAGLGIALVPALGYAPGPGISAARIAGSTAFREILVASSPTAPRSVVDAFIGSFRRSANGFAPDALGVATIS</sequence>
<reference evidence="6 7" key="1">
    <citation type="submission" date="2018-09" db="EMBL/GenBank/DDBJ databases">
        <title>Genome sequencing of Nocardioides immobilis CCTCC AB 2017083 for comparison to Nocardioides silvaticus.</title>
        <authorList>
            <person name="Li C."/>
            <person name="Wang G."/>
        </authorList>
    </citation>
    <scope>NUCLEOTIDE SEQUENCE [LARGE SCALE GENOMIC DNA]</scope>
    <source>
        <strain evidence="6 7">CCTCC AB 2017083</strain>
    </source>
</reference>
<organism evidence="6 7">
    <name type="scientific">Nocardioides immobilis</name>
    <dbReference type="NCBI Taxonomy" id="2049295"/>
    <lineage>
        <taxon>Bacteria</taxon>
        <taxon>Bacillati</taxon>
        <taxon>Actinomycetota</taxon>
        <taxon>Actinomycetes</taxon>
        <taxon>Propionibacteriales</taxon>
        <taxon>Nocardioidaceae</taxon>
        <taxon>Nocardioides</taxon>
    </lineage>
</organism>
<protein>
    <submittedName>
        <fullName evidence="6">LysR family transcriptional regulator</fullName>
    </submittedName>
</protein>
<dbReference type="SUPFAM" id="SSF46785">
    <property type="entry name" value="Winged helix' DNA-binding domain"/>
    <property type="match status" value="1"/>
</dbReference>
<dbReference type="EMBL" id="QXGH01000041">
    <property type="protein sequence ID" value="RHW23690.1"/>
    <property type="molecule type" value="Genomic_DNA"/>
</dbReference>
<proteinExistence type="inferred from homology"/>
<dbReference type="InterPro" id="IPR000847">
    <property type="entry name" value="LysR_HTH_N"/>
</dbReference>
<evidence type="ECO:0000256" key="4">
    <source>
        <dbReference type="ARBA" id="ARBA00023163"/>
    </source>
</evidence>
<dbReference type="InterPro" id="IPR005119">
    <property type="entry name" value="LysR_subst-bd"/>
</dbReference>
<evidence type="ECO:0000313" key="6">
    <source>
        <dbReference type="EMBL" id="RHW23690.1"/>
    </source>
</evidence>
<dbReference type="Proteomes" id="UP000283644">
    <property type="component" value="Unassembled WGS sequence"/>
</dbReference>
<comment type="caution">
    <text evidence="6">The sequence shown here is derived from an EMBL/GenBank/DDBJ whole genome shotgun (WGS) entry which is preliminary data.</text>
</comment>
<evidence type="ECO:0000256" key="3">
    <source>
        <dbReference type="ARBA" id="ARBA00023125"/>
    </source>
</evidence>
<dbReference type="Pfam" id="PF03466">
    <property type="entry name" value="LysR_substrate"/>
    <property type="match status" value="1"/>
</dbReference>
<evidence type="ECO:0000256" key="1">
    <source>
        <dbReference type="ARBA" id="ARBA00009437"/>
    </source>
</evidence>
<comment type="similarity">
    <text evidence="1">Belongs to the LysR transcriptional regulatory family.</text>
</comment>
<dbReference type="RefSeq" id="WP_118928613.1">
    <property type="nucleotide sequence ID" value="NZ_QXGH01000041.1"/>
</dbReference>
<evidence type="ECO:0000256" key="2">
    <source>
        <dbReference type="ARBA" id="ARBA00023015"/>
    </source>
</evidence>
<dbReference type="AlphaFoldDB" id="A0A417XTP2"/>
<dbReference type="InterPro" id="IPR036390">
    <property type="entry name" value="WH_DNA-bd_sf"/>
</dbReference>
<dbReference type="PANTHER" id="PTHR30346">
    <property type="entry name" value="TRANSCRIPTIONAL DUAL REGULATOR HCAR-RELATED"/>
    <property type="match status" value="1"/>
</dbReference>
<keyword evidence="7" id="KW-1185">Reference proteome</keyword>
<dbReference type="GO" id="GO:0003700">
    <property type="term" value="F:DNA-binding transcription factor activity"/>
    <property type="evidence" value="ECO:0007669"/>
    <property type="project" value="InterPro"/>
</dbReference>
<dbReference type="PROSITE" id="PS50931">
    <property type="entry name" value="HTH_LYSR"/>
    <property type="match status" value="1"/>
</dbReference>
<keyword evidence="4" id="KW-0804">Transcription</keyword>
<name>A0A417XTP2_9ACTN</name>
<feature type="domain" description="HTH lysR-type" evidence="5">
    <location>
        <begin position="2"/>
        <end position="59"/>
    </location>
</feature>
<dbReference type="Pfam" id="PF00126">
    <property type="entry name" value="HTH_1"/>
    <property type="match status" value="1"/>
</dbReference>
<gene>
    <name evidence="6" type="ORF">D0Z08_28135</name>
</gene>
<evidence type="ECO:0000259" key="5">
    <source>
        <dbReference type="PROSITE" id="PS50931"/>
    </source>
</evidence>